<feature type="domain" description="LiaF transmembrane" evidence="2">
    <location>
        <begin position="22"/>
        <end position="114"/>
    </location>
</feature>
<protein>
    <recommendedName>
        <fullName evidence="2">LiaF transmembrane domain-containing protein</fullName>
    </recommendedName>
</protein>
<keyword evidence="1" id="KW-1133">Transmembrane helix</keyword>
<evidence type="ECO:0000313" key="4">
    <source>
        <dbReference type="Proteomes" id="UP000033121"/>
    </source>
</evidence>
<evidence type="ECO:0000256" key="1">
    <source>
        <dbReference type="SAM" id="Phobius"/>
    </source>
</evidence>
<dbReference type="OrthoDB" id="129627at2"/>
<keyword evidence="4" id="KW-1185">Reference proteome</keyword>
<dbReference type="InterPro" id="IPR054331">
    <property type="entry name" value="LiaF_TM"/>
</dbReference>
<dbReference type="Pfam" id="PF22570">
    <property type="entry name" value="LiaF-TM"/>
    <property type="match status" value="1"/>
</dbReference>
<name>A0A0E9MV36_9BACT</name>
<feature type="transmembrane region" description="Helical" evidence="1">
    <location>
        <begin position="21"/>
        <end position="39"/>
    </location>
</feature>
<dbReference type="RefSeq" id="WP_046367444.1">
    <property type="nucleotide sequence ID" value="NZ_BBWV01000001.1"/>
</dbReference>
<keyword evidence="1" id="KW-0812">Transmembrane</keyword>
<sequence>MGRHHRFGSRKCQRGHRPNSILIGLLLLLAGGLLFARQFGFPIPYYLFTWQMFLIAVGVFSGIRSNFRGFGWAAPIIIGTIFLVRDYVPDASNYEPYIIPAVLVGVGLFIVLRNVGHHRSAPTDEPFAPAESVSDGERVEASSVFAGIRKNIISKTFSTGEVSAVFGSAEINMLQADLQPNAKIELNAVFGSIKLTVPAHWQLKIEANAVLGSVDDKRPQHSIYSDKVLIVEGNAVFGGIEIESH</sequence>
<dbReference type="PANTHER" id="PTHR40763:SF5">
    <property type="entry name" value="MEMBRANE PROTEIN"/>
    <property type="match status" value="1"/>
</dbReference>
<gene>
    <name evidence="3" type="ORF">FPE01S_01_06260</name>
</gene>
<accession>A0A0E9MV36</accession>
<dbReference type="EMBL" id="BBWV01000001">
    <property type="protein sequence ID" value="GAO41612.1"/>
    <property type="molecule type" value="Genomic_DNA"/>
</dbReference>
<dbReference type="AlphaFoldDB" id="A0A0E9MV36"/>
<dbReference type="PANTHER" id="PTHR40763">
    <property type="entry name" value="MEMBRANE PROTEIN-RELATED"/>
    <property type="match status" value="1"/>
</dbReference>
<evidence type="ECO:0000313" key="3">
    <source>
        <dbReference type="EMBL" id="GAO41612.1"/>
    </source>
</evidence>
<evidence type="ECO:0000259" key="2">
    <source>
        <dbReference type="Pfam" id="PF22570"/>
    </source>
</evidence>
<comment type="caution">
    <text evidence="3">The sequence shown here is derived from an EMBL/GenBank/DDBJ whole genome shotgun (WGS) entry which is preliminary data.</text>
</comment>
<organism evidence="3 4">
    <name type="scientific">Flavihumibacter petaseus NBRC 106054</name>
    <dbReference type="NCBI Taxonomy" id="1220578"/>
    <lineage>
        <taxon>Bacteria</taxon>
        <taxon>Pseudomonadati</taxon>
        <taxon>Bacteroidota</taxon>
        <taxon>Chitinophagia</taxon>
        <taxon>Chitinophagales</taxon>
        <taxon>Chitinophagaceae</taxon>
        <taxon>Flavihumibacter</taxon>
    </lineage>
</organism>
<dbReference type="Proteomes" id="UP000033121">
    <property type="component" value="Unassembled WGS sequence"/>
</dbReference>
<feature type="transmembrane region" description="Helical" evidence="1">
    <location>
        <begin position="70"/>
        <end position="88"/>
    </location>
</feature>
<dbReference type="STRING" id="1220578.FPE01S_01_06260"/>
<reference evidence="3 4" key="1">
    <citation type="submission" date="2015-04" db="EMBL/GenBank/DDBJ databases">
        <title>Whole genome shotgun sequence of Flavihumibacter petaseus NBRC 106054.</title>
        <authorList>
            <person name="Miyazawa S."/>
            <person name="Hosoyama A."/>
            <person name="Hashimoto M."/>
            <person name="Noguchi M."/>
            <person name="Tsuchikane K."/>
            <person name="Ohji S."/>
            <person name="Yamazoe A."/>
            <person name="Ichikawa N."/>
            <person name="Kimura A."/>
            <person name="Fujita N."/>
        </authorList>
    </citation>
    <scope>NUCLEOTIDE SEQUENCE [LARGE SCALE GENOMIC DNA]</scope>
    <source>
        <strain evidence="3 4">NBRC 106054</strain>
    </source>
</reference>
<proteinExistence type="predicted"/>
<feature type="transmembrane region" description="Helical" evidence="1">
    <location>
        <begin position="45"/>
        <end position="63"/>
    </location>
</feature>
<feature type="transmembrane region" description="Helical" evidence="1">
    <location>
        <begin position="94"/>
        <end position="112"/>
    </location>
</feature>
<keyword evidence="1" id="KW-0472">Membrane</keyword>